<protein>
    <recommendedName>
        <fullName evidence="3">Histidine kinase/HSP90-like ATPase domain-containing protein</fullName>
    </recommendedName>
</protein>
<dbReference type="Proteomes" id="UP000177390">
    <property type="component" value="Unassembled WGS sequence"/>
</dbReference>
<comment type="caution">
    <text evidence="1">The sequence shown here is derived from an EMBL/GenBank/DDBJ whole genome shotgun (WGS) entry which is preliminary data.</text>
</comment>
<evidence type="ECO:0000313" key="2">
    <source>
        <dbReference type="Proteomes" id="UP000177390"/>
    </source>
</evidence>
<dbReference type="Gene3D" id="3.30.565.10">
    <property type="entry name" value="Histidine kinase-like ATPase, C-terminal domain"/>
    <property type="match status" value="1"/>
</dbReference>
<proteinExistence type="predicted"/>
<gene>
    <name evidence="1" type="ORF">A3D09_03685</name>
</gene>
<name>A0A1F5EXD0_9BACT</name>
<evidence type="ECO:0008006" key="3">
    <source>
        <dbReference type="Google" id="ProtNLM"/>
    </source>
</evidence>
<sequence length="325" mass="36146">MFLDDMKIHLPNSAFLGNIDTFIRSFDSSAPTSLNITANDKWISVHPVVLSLIASLGLTIKPENIICQPLMAKSRHYFERMGLFRLLGISSGIQVVAHESAGRFIPLTQINNSGQLTNFIIEMVPLLHLEPSQADPIKYIVSELVRNVFEHSGSKYGAILCAQYYAKSNSIRIGIADAGVGIKRTINQSWPAKTDLEAIKLALIPGITGTTRKEGGTEQNAGAGLFFIKSIAKVNRDFFMVYSGNAMYKLLKTESSKQVRLYANPDKDKHSENEGLPRWQGTVVGVDINLDHKSEFSALLDQIRKAYAEGVKERKRARYKEAKFI</sequence>
<dbReference type="InterPro" id="IPR036890">
    <property type="entry name" value="HATPase_C_sf"/>
</dbReference>
<accession>A0A1F5EXD0</accession>
<dbReference type="EMBL" id="MFAH01000011">
    <property type="protein sequence ID" value="OGD71956.1"/>
    <property type="molecule type" value="Genomic_DNA"/>
</dbReference>
<evidence type="ECO:0000313" key="1">
    <source>
        <dbReference type="EMBL" id="OGD71956.1"/>
    </source>
</evidence>
<dbReference type="AlphaFoldDB" id="A0A1F5EXD0"/>
<organism evidence="1 2">
    <name type="scientific">Candidatus Collierbacteria bacterium RIFCSPHIGHO2_02_FULL_49_10</name>
    <dbReference type="NCBI Taxonomy" id="1817723"/>
    <lineage>
        <taxon>Bacteria</taxon>
        <taxon>Candidatus Collieribacteriota</taxon>
    </lineage>
</organism>
<dbReference type="SUPFAM" id="SSF55874">
    <property type="entry name" value="ATPase domain of HSP90 chaperone/DNA topoisomerase II/histidine kinase"/>
    <property type="match status" value="1"/>
</dbReference>
<reference evidence="1 2" key="1">
    <citation type="journal article" date="2016" name="Nat. Commun.">
        <title>Thousands of microbial genomes shed light on interconnected biogeochemical processes in an aquifer system.</title>
        <authorList>
            <person name="Anantharaman K."/>
            <person name="Brown C.T."/>
            <person name="Hug L.A."/>
            <person name="Sharon I."/>
            <person name="Castelle C.J."/>
            <person name="Probst A.J."/>
            <person name="Thomas B.C."/>
            <person name="Singh A."/>
            <person name="Wilkins M.J."/>
            <person name="Karaoz U."/>
            <person name="Brodie E.L."/>
            <person name="Williams K.H."/>
            <person name="Hubbard S.S."/>
            <person name="Banfield J.F."/>
        </authorList>
    </citation>
    <scope>NUCLEOTIDE SEQUENCE [LARGE SCALE GENOMIC DNA]</scope>
</reference>